<dbReference type="KEGG" id="run:DR864_27290"/>
<dbReference type="RefSeq" id="WP_114069939.1">
    <property type="nucleotide sequence ID" value="NZ_CP030850.1"/>
</dbReference>
<evidence type="ECO:0000313" key="1">
    <source>
        <dbReference type="EMBL" id="AXE21178.1"/>
    </source>
</evidence>
<accession>A0A344TRA7</accession>
<sequence>MTTINLIPVVMPAVVSLNIRTTGAPFSKEVAPETKMIFQEIFYELRDANGRVRESGLAPIPFSVYAKISEFVAGQVSEETLAFVNQFFQQAGWDNLTAINPPIENGEQ</sequence>
<reference evidence="1 2" key="1">
    <citation type="submission" date="2018-07" db="EMBL/GenBank/DDBJ databases">
        <title>Genome sequencing of Runella.</title>
        <authorList>
            <person name="Baek M.-G."/>
            <person name="Yi H."/>
        </authorList>
    </citation>
    <scope>NUCLEOTIDE SEQUENCE [LARGE SCALE GENOMIC DNA]</scope>
    <source>
        <strain evidence="1 2">HYN0085</strain>
    </source>
</reference>
<protein>
    <submittedName>
        <fullName evidence="1">Uncharacterized protein</fullName>
    </submittedName>
</protein>
<dbReference type="Proteomes" id="UP000251993">
    <property type="component" value="Chromosome"/>
</dbReference>
<keyword evidence="2" id="KW-1185">Reference proteome</keyword>
<name>A0A344TRA7_9BACT</name>
<dbReference type="AlphaFoldDB" id="A0A344TRA7"/>
<dbReference type="EMBL" id="CP030850">
    <property type="protein sequence ID" value="AXE21178.1"/>
    <property type="molecule type" value="Genomic_DNA"/>
</dbReference>
<evidence type="ECO:0000313" key="2">
    <source>
        <dbReference type="Proteomes" id="UP000251993"/>
    </source>
</evidence>
<gene>
    <name evidence="1" type="ORF">DR864_27290</name>
</gene>
<proteinExistence type="predicted"/>
<organism evidence="1 2">
    <name type="scientific">Runella rosea</name>
    <dbReference type="NCBI Taxonomy" id="2259595"/>
    <lineage>
        <taxon>Bacteria</taxon>
        <taxon>Pseudomonadati</taxon>
        <taxon>Bacteroidota</taxon>
        <taxon>Cytophagia</taxon>
        <taxon>Cytophagales</taxon>
        <taxon>Spirosomataceae</taxon>
        <taxon>Runella</taxon>
    </lineage>
</organism>